<feature type="binding site" evidence="14">
    <location>
        <position position="257"/>
    </location>
    <ligand>
        <name>ATP</name>
        <dbReference type="ChEBI" id="CHEBI:30616"/>
    </ligand>
</feature>
<dbReference type="KEGG" id="bbel:109475578"/>
<dbReference type="GO" id="GO:0070981">
    <property type="term" value="P:L-asparagine biosynthetic process"/>
    <property type="evidence" value="ECO:0007669"/>
    <property type="project" value="UniProtKB-UniPathway"/>
</dbReference>
<dbReference type="EC" id="6.3.5.4" evidence="2"/>
<dbReference type="GO" id="GO:0005524">
    <property type="term" value="F:ATP binding"/>
    <property type="evidence" value="ECO:0007669"/>
    <property type="project" value="UniProtKB-KW"/>
</dbReference>
<dbReference type="InterPro" id="IPR017932">
    <property type="entry name" value="GATase_2_dom"/>
</dbReference>
<dbReference type="OrthoDB" id="409189at2759"/>
<gene>
    <name evidence="18" type="primary">LOC109475578</name>
</gene>
<keyword evidence="6 12" id="KW-0547">Nucleotide-binding</keyword>
<feature type="binding site" evidence="14">
    <location>
        <position position="289"/>
    </location>
    <ligand>
        <name>ATP</name>
        <dbReference type="ChEBI" id="CHEBI:30616"/>
    </ligand>
</feature>
<dbReference type="GO" id="GO:0004066">
    <property type="term" value="F:asparagine synthase (glutamine-hydrolyzing) activity"/>
    <property type="evidence" value="ECO:0007669"/>
    <property type="project" value="UniProtKB-EC"/>
</dbReference>
<evidence type="ECO:0000256" key="14">
    <source>
        <dbReference type="PIRSR" id="PIRSR001589-2"/>
    </source>
</evidence>
<dbReference type="GO" id="GO:0005829">
    <property type="term" value="C:cytosol"/>
    <property type="evidence" value="ECO:0007669"/>
    <property type="project" value="TreeGrafter"/>
</dbReference>
<evidence type="ECO:0000256" key="9">
    <source>
        <dbReference type="ARBA" id="ARBA00022962"/>
    </source>
</evidence>
<dbReference type="InterPro" id="IPR033738">
    <property type="entry name" value="AsnB_N"/>
</dbReference>
<keyword evidence="4" id="KW-0436">Ligase</keyword>
<accession>A0A6P4ZLA8</accession>
<keyword evidence="7 12" id="KW-0067">ATP-binding</keyword>
<name>A0A6P4ZLA8_BRABE</name>
<dbReference type="InterPro" id="IPR001962">
    <property type="entry name" value="Asn_synthase"/>
</dbReference>
<evidence type="ECO:0000256" key="4">
    <source>
        <dbReference type="ARBA" id="ARBA00022598"/>
    </source>
</evidence>
<keyword evidence="17" id="KW-1185">Reference proteome</keyword>
<evidence type="ECO:0000256" key="15">
    <source>
        <dbReference type="PIRSR" id="PIRSR001589-3"/>
    </source>
</evidence>
<evidence type="ECO:0000256" key="13">
    <source>
        <dbReference type="PIRSR" id="PIRSR001589-1"/>
    </source>
</evidence>
<dbReference type="Pfam" id="PF13537">
    <property type="entry name" value="GATase_7"/>
    <property type="match status" value="1"/>
</dbReference>
<feature type="binding site" evidence="14">
    <location>
        <position position="97"/>
    </location>
    <ligand>
        <name>L-glutamine</name>
        <dbReference type="ChEBI" id="CHEBI:58359"/>
    </ligand>
</feature>
<feature type="site" description="Important for beta-aspartyl-AMP intermediate formation" evidence="15">
    <location>
        <position position="366"/>
    </location>
</feature>
<feature type="active site" description="For GATase activity" evidence="13">
    <location>
        <position position="2"/>
    </location>
</feature>
<protein>
    <recommendedName>
        <fullName evidence="3">Asparagine synthetase [glutamine-hydrolyzing]</fullName>
        <ecNumber evidence="2">6.3.5.4</ecNumber>
    </recommendedName>
    <alternativeName>
        <fullName evidence="10">Glutamine-dependent asparagine synthetase</fullName>
    </alternativeName>
</protein>
<dbReference type="FunFam" id="3.40.50.620:FF:000090">
    <property type="entry name" value="asparagine synthetase [glutamine-hydrolyzing]"/>
    <property type="match status" value="1"/>
</dbReference>
<dbReference type="RefSeq" id="XP_019631827.1">
    <property type="nucleotide sequence ID" value="XM_019776268.1"/>
</dbReference>
<evidence type="ECO:0000256" key="8">
    <source>
        <dbReference type="ARBA" id="ARBA00022888"/>
    </source>
</evidence>
<dbReference type="UniPathway" id="UPA00134">
    <property type="reaction ID" value="UER00195"/>
</dbReference>
<feature type="binding site" evidence="14">
    <location>
        <begin position="364"/>
        <end position="365"/>
    </location>
    <ligand>
        <name>ATP</name>
        <dbReference type="ChEBI" id="CHEBI:30616"/>
    </ligand>
</feature>
<dbReference type="InterPro" id="IPR050795">
    <property type="entry name" value="Asn_Synthetase"/>
</dbReference>
<dbReference type="AlphaFoldDB" id="A0A6P4ZLA8"/>
<dbReference type="Gene3D" id="3.60.20.10">
    <property type="entry name" value="Glutamine Phosphoribosylpyrophosphate, subunit 1, domain 1"/>
    <property type="match status" value="1"/>
</dbReference>
<dbReference type="NCBIfam" id="TIGR01536">
    <property type="entry name" value="asn_synth_AEB"/>
    <property type="match status" value="1"/>
</dbReference>
<dbReference type="InterPro" id="IPR014729">
    <property type="entry name" value="Rossmann-like_a/b/a_fold"/>
</dbReference>
<dbReference type="Gene3D" id="3.40.50.620">
    <property type="entry name" value="HUPs"/>
    <property type="match status" value="1"/>
</dbReference>
<evidence type="ECO:0000256" key="12">
    <source>
        <dbReference type="PIRNR" id="PIRNR001589"/>
    </source>
</evidence>
<evidence type="ECO:0000313" key="17">
    <source>
        <dbReference type="Proteomes" id="UP000515135"/>
    </source>
</evidence>
<evidence type="ECO:0000256" key="5">
    <source>
        <dbReference type="ARBA" id="ARBA00022605"/>
    </source>
</evidence>
<dbReference type="InterPro" id="IPR029055">
    <property type="entry name" value="Ntn_hydrolases_N"/>
</dbReference>
<keyword evidence="9 13" id="KW-0315">Glutamine amidotransferase</keyword>
<evidence type="ECO:0000259" key="16">
    <source>
        <dbReference type="PROSITE" id="PS51278"/>
    </source>
</evidence>
<organism evidence="17 18">
    <name type="scientific">Branchiostoma belcheri</name>
    <name type="common">Amphioxus</name>
    <dbReference type="NCBI Taxonomy" id="7741"/>
    <lineage>
        <taxon>Eukaryota</taxon>
        <taxon>Metazoa</taxon>
        <taxon>Chordata</taxon>
        <taxon>Cephalochordata</taxon>
        <taxon>Leptocardii</taxon>
        <taxon>Amphioxiformes</taxon>
        <taxon>Branchiostomatidae</taxon>
        <taxon>Branchiostoma</taxon>
    </lineage>
</organism>
<dbReference type="PANTHER" id="PTHR11772:SF23">
    <property type="entry name" value="ASPARAGINE SYNTHETASE [GLUTAMINE-HYDROLYZING]"/>
    <property type="match status" value="1"/>
</dbReference>
<evidence type="ECO:0000256" key="11">
    <source>
        <dbReference type="ARBA" id="ARBA00048741"/>
    </source>
</evidence>
<evidence type="ECO:0000256" key="3">
    <source>
        <dbReference type="ARBA" id="ARBA00021389"/>
    </source>
</evidence>
<reference evidence="18" key="1">
    <citation type="submission" date="2025-08" db="UniProtKB">
        <authorList>
            <consortium name="RefSeq"/>
        </authorList>
    </citation>
    <scope>IDENTIFICATION</scope>
    <source>
        <tissue evidence="18">Gonad</tissue>
    </source>
</reference>
<evidence type="ECO:0000256" key="1">
    <source>
        <dbReference type="ARBA" id="ARBA00005187"/>
    </source>
</evidence>
<comment type="pathway">
    <text evidence="1">Amino-acid biosynthesis; L-asparagine biosynthesis; L-asparagine from L-aspartate (L-Gln route): step 1/1.</text>
</comment>
<evidence type="ECO:0000256" key="6">
    <source>
        <dbReference type="ARBA" id="ARBA00022741"/>
    </source>
</evidence>
<dbReference type="CDD" id="cd01991">
    <property type="entry name" value="Asn_synthase_B_C"/>
    <property type="match status" value="1"/>
</dbReference>
<evidence type="ECO:0000256" key="10">
    <source>
        <dbReference type="ARBA" id="ARBA00030234"/>
    </source>
</evidence>
<dbReference type="Proteomes" id="UP000515135">
    <property type="component" value="Unplaced"/>
</dbReference>
<keyword evidence="8 13" id="KW-0061">Asparagine biosynthesis</keyword>
<dbReference type="PIRSF" id="PIRSF001589">
    <property type="entry name" value="Asn_synthetase_glu-h"/>
    <property type="match status" value="1"/>
</dbReference>
<sequence>MCGIWAIFGSDEDVSKQCVSALSIGHRGPDCFRLENINHFKNCCFGFHRLAIVGDMFGMQPMRVHRYPQIWLCFNGEIYNYRRIAEQFGFNYETGCDGEAIISLYMHGGIEFAAKHLDGVFAFILLDTQQKRVYLGRDTYGVRPMFRLLKDDGFLAVCSEAKGLMGVSHDNDDNKVDIEPFPPGHFEAYDLSPNGKVTLRERARFHKIGDMPKYDALVKPQGKFQLYKKEDIYTNIRVLLEGAVKKRLLGGRRIGCLLSGGLDSSLISALLLKHAKKSGIVYPVQTYAVGMGGSPDVLAARTVAKYIGSEHHEVSFTPEEGIQAIEDVIYNLESYDVITIRASVAMYLVSQYIRTKTDSVVIFSGEGSDELAQGYIHFNKAPSADEADVESRRLLKDLYMYDVLRADRMPSAHGLELRVPFLDHMFTGYYLSLPAELRRAKDGIEKYTLRKAFDGTGLLPDEILWRPKEGFSDGVLSVKTSWQETLKEYVEEQVSDEMMEDAPKTFPFNPPRTKEAYYFRQIFEKHFPGKSKWIPYYWMPRWSKTDDPSARTLKHYKPYSAYPA</sequence>
<evidence type="ECO:0000256" key="7">
    <source>
        <dbReference type="ARBA" id="ARBA00022840"/>
    </source>
</evidence>
<evidence type="ECO:0000256" key="2">
    <source>
        <dbReference type="ARBA" id="ARBA00012737"/>
    </source>
</evidence>
<dbReference type="SUPFAM" id="SSF52402">
    <property type="entry name" value="Adenine nucleotide alpha hydrolases-like"/>
    <property type="match status" value="1"/>
</dbReference>
<dbReference type="PANTHER" id="PTHR11772">
    <property type="entry name" value="ASPARAGINE SYNTHETASE"/>
    <property type="match status" value="1"/>
</dbReference>
<dbReference type="GeneID" id="109475578"/>
<evidence type="ECO:0000313" key="18">
    <source>
        <dbReference type="RefSeq" id="XP_019631827.1"/>
    </source>
</evidence>
<comment type="catalytic activity">
    <reaction evidence="11">
        <text>L-aspartate + L-glutamine + ATP + H2O = L-asparagine + L-glutamate + AMP + diphosphate + H(+)</text>
        <dbReference type="Rhea" id="RHEA:12228"/>
        <dbReference type="ChEBI" id="CHEBI:15377"/>
        <dbReference type="ChEBI" id="CHEBI:15378"/>
        <dbReference type="ChEBI" id="CHEBI:29985"/>
        <dbReference type="ChEBI" id="CHEBI:29991"/>
        <dbReference type="ChEBI" id="CHEBI:30616"/>
        <dbReference type="ChEBI" id="CHEBI:33019"/>
        <dbReference type="ChEBI" id="CHEBI:58048"/>
        <dbReference type="ChEBI" id="CHEBI:58359"/>
        <dbReference type="ChEBI" id="CHEBI:456215"/>
        <dbReference type="EC" id="6.3.5.4"/>
    </reaction>
</comment>
<dbReference type="SUPFAM" id="SSF56235">
    <property type="entry name" value="N-terminal nucleophile aminohydrolases (Ntn hydrolases)"/>
    <property type="match status" value="1"/>
</dbReference>
<keyword evidence="5 13" id="KW-0028">Amino-acid biosynthesis</keyword>
<dbReference type="PROSITE" id="PS51278">
    <property type="entry name" value="GATASE_TYPE_2"/>
    <property type="match status" value="1"/>
</dbReference>
<feature type="domain" description="Glutamine amidotransferase type-2" evidence="16">
    <location>
        <begin position="2"/>
        <end position="192"/>
    </location>
</feature>
<dbReference type="InterPro" id="IPR006426">
    <property type="entry name" value="Asn_synth_AEB"/>
</dbReference>
<dbReference type="Pfam" id="PF00733">
    <property type="entry name" value="Asn_synthase"/>
    <property type="match status" value="1"/>
</dbReference>
<dbReference type="FunFam" id="3.60.20.10:FF:000039">
    <property type="entry name" value="Asparagine synthetase [glutamine-hydrolyzing]"/>
    <property type="match status" value="1"/>
</dbReference>
<proteinExistence type="predicted"/>
<dbReference type="CDD" id="cd00712">
    <property type="entry name" value="AsnB"/>
    <property type="match status" value="1"/>
</dbReference>